<dbReference type="GeneID" id="28892438"/>
<proteinExistence type="predicted"/>
<dbReference type="Gene3D" id="3.40.50.1820">
    <property type="entry name" value="alpha/beta hydrolase"/>
    <property type="match status" value="1"/>
</dbReference>
<organism evidence="2 3">
    <name type="scientific">Purpureocillium lilacinum</name>
    <name type="common">Paecilomyces lilacinus</name>
    <dbReference type="NCBI Taxonomy" id="33203"/>
    <lineage>
        <taxon>Eukaryota</taxon>
        <taxon>Fungi</taxon>
        <taxon>Dikarya</taxon>
        <taxon>Ascomycota</taxon>
        <taxon>Pezizomycotina</taxon>
        <taxon>Sordariomycetes</taxon>
        <taxon>Hypocreomycetidae</taxon>
        <taxon>Hypocreales</taxon>
        <taxon>Ophiocordycipitaceae</taxon>
        <taxon>Purpureocillium</taxon>
    </lineage>
</organism>
<dbReference type="GO" id="GO:0016787">
    <property type="term" value="F:hydrolase activity"/>
    <property type="evidence" value="ECO:0007669"/>
    <property type="project" value="UniProtKB-KW"/>
</dbReference>
<dbReference type="OMA" id="MPYFEHE"/>
<dbReference type="AlphaFoldDB" id="A0A179GJB9"/>
<dbReference type="Proteomes" id="UP000078340">
    <property type="component" value="Unassembled WGS sequence"/>
</dbReference>
<gene>
    <name evidence="2" type="ORF">VFPFJ_10321</name>
</gene>
<feature type="domain" description="AB hydrolase-1" evidence="1">
    <location>
        <begin position="7"/>
        <end position="252"/>
    </location>
</feature>
<evidence type="ECO:0000313" key="2">
    <source>
        <dbReference type="EMBL" id="OAQ77954.1"/>
    </source>
</evidence>
<dbReference type="InterPro" id="IPR052897">
    <property type="entry name" value="Sec-Metab_Biosynth_Hydrolase"/>
</dbReference>
<dbReference type="OrthoDB" id="1263307at2759"/>
<dbReference type="SUPFAM" id="SSF53474">
    <property type="entry name" value="alpha/beta-Hydrolases"/>
    <property type="match status" value="1"/>
</dbReference>
<reference evidence="2 3" key="1">
    <citation type="submission" date="2016-02" db="EMBL/GenBank/DDBJ databases">
        <title>Biosynthesis of antibiotic leucinostatins and their inhibition on Phytophthora in bio-control Purpureocillium lilacinum.</title>
        <authorList>
            <person name="Wang G."/>
            <person name="Liu Z."/>
            <person name="Lin R."/>
            <person name="Li E."/>
            <person name="Mao Z."/>
            <person name="Ling J."/>
            <person name="Yin W."/>
            <person name="Xie B."/>
        </authorList>
    </citation>
    <scope>NUCLEOTIDE SEQUENCE [LARGE SCALE GENOMIC DNA]</scope>
    <source>
        <strain evidence="2">PLFJ-1</strain>
    </source>
</reference>
<protein>
    <submittedName>
        <fullName evidence="2">Alpha/beta hydrolase family domain-containing protein</fullName>
    </submittedName>
</protein>
<accession>A0A179GJB9</accession>
<dbReference type="InterPro" id="IPR000073">
    <property type="entry name" value="AB_hydrolase_1"/>
</dbReference>
<dbReference type="EMBL" id="LSBI01000012">
    <property type="protein sequence ID" value="OAQ77954.1"/>
    <property type="molecule type" value="Genomic_DNA"/>
</dbReference>
<evidence type="ECO:0000313" key="3">
    <source>
        <dbReference type="Proteomes" id="UP000078340"/>
    </source>
</evidence>
<dbReference type="PANTHER" id="PTHR37017:SF11">
    <property type="entry name" value="ESTERASE_LIPASE_THIOESTERASE DOMAIN-CONTAINING PROTEIN"/>
    <property type="match status" value="1"/>
</dbReference>
<sequence>MDSNPVIVLVPGAFHRPSVWGAVAQSLGKAGYTVLSPGLTVCGDLSSKTPGDSAWADLADKGPLDDVAVIHEALIPFLDQGREAVIVSHSYGSLPATLAVEGQTVAERAARGLPGGIKGFVTIAGFAYPVRGKGIAGDESVPPLMPYHTLDNGIVHLGETAKPLWYSDLTQEAQDAAWADLFKSQSRKSFLLFPQYIASDIKVPKTYVLTEEDKAVDPTWQAMFVKNGGFDAVVRLKSGHTPLLSMPDKVVEVILGVASG</sequence>
<keyword evidence="2" id="KW-0378">Hydrolase</keyword>
<name>A0A179GJB9_PURLI</name>
<dbReference type="PANTHER" id="PTHR37017">
    <property type="entry name" value="AB HYDROLASE-1 DOMAIN-CONTAINING PROTEIN-RELATED"/>
    <property type="match status" value="1"/>
</dbReference>
<dbReference type="Pfam" id="PF12697">
    <property type="entry name" value="Abhydrolase_6"/>
    <property type="match status" value="1"/>
</dbReference>
<dbReference type="InterPro" id="IPR029058">
    <property type="entry name" value="AB_hydrolase_fold"/>
</dbReference>
<evidence type="ECO:0000259" key="1">
    <source>
        <dbReference type="Pfam" id="PF12697"/>
    </source>
</evidence>
<comment type="caution">
    <text evidence="2">The sequence shown here is derived from an EMBL/GenBank/DDBJ whole genome shotgun (WGS) entry which is preliminary data.</text>
</comment>
<dbReference type="KEGG" id="plj:28892438"/>